<proteinExistence type="predicted"/>
<sequence>MKLTDAATIAGGIAAVLAILASVYAFYKRSFKKGRISSEANIAFQRKSDSYNKIYAPLRVELTNTRFVTYSSIGYPRFRQRFAHAFSEFNDKKHYKAKFMSFFKAISDKGESVSIECDTQFPSDKIKSIIELNPQYADKDLIDKVHELEVMAATPWDHDEDEIVEFQYHLANHIYAKYDSLHEELHNNAN</sequence>
<dbReference type="Proteomes" id="UP000011651">
    <property type="component" value="Unassembled WGS sequence"/>
</dbReference>
<keyword evidence="1" id="KW-0812">Transmembrane</keyword>
<accession>L9UBY5</accession>
<dbReference type="PATRIC" id="fig|1204738.3.peg.1936"/>
<dbReference type="EMBL" id="AOPO01000004">
    <property type="protein sequence ID" value="ELY21733.1"/>
    <property type="molecule type" value="Genomic_DNA"/>
</dbReference>
<comment type="caution">
    <text evidence="2">The sequence shown here is derived from an EMBL/GenBank/DDBJ whole genome shotgun (WGS) entry which is preliminary data.</text>
</comment>
<gene>
    <name evidence="2" type="ORF">HALTITAN_1292</name>
</gene>
<organism evidence="2 3">
    <name type="scientific">Vreelandella titanicae BH1</name>
    <dbReference type="NCBI Taxonomy" id="1204738"/>
    <lineage>
        <taxon>Bacteria</taxon>
        <taxon>Pseudomonadati</taxon>
        <taxon>Pseudomonadota</taxon>
        <taxon>Gammaproteobacteria</taxon>
        <taxon>Oceanospirillales</taxon>
        <taxon>Halomonadaceae</taxon>
        <taxon>Vreelandella</taxon>
    </lineage>
</organism>
<name>L9UBY5_9GAMM</name>
<keyword evidence="1" id="KW-1133">Transmembrane helix</keyword>
<protein>
    <submittedName>
        <fullName evidence="2">Uncharacterized protein</fullName>
    </submittedName>
</protein>
<evidence type="ECO:0000313" key="2">
    <source>
        <dbReference type="EMBL" id="ELY21733.1"/>
    </source>
</evidence>
<reference evidence="2 3" key="1">
    <citation type="journal article" date="2013" name="Genome Announc.">
        <title>Draft Genome of the Marine Gammaproteobacterium Halomonas titanicae.</title>
        <authorList>
            <person name="Sanchez-Porro C."/>
            <person name="de la Haba R.R."/>
            <person name="Cruz-Hernandez N."/>
            <person name="Gonzalez J.M."/>
            <person name="Reyes-Guirao C."/>
            <person name="Navarro-Sampedro L."/>
            <person name="Carballo M."/>
            <person name="Ventosa A."/>
        </authorList>
    </citation>
    <scope>NUCLEOTIDE SEQUENCE [LARGE SCALE GENOMIC DNA]</scope>
    <source>
        <strain evidence="2 3">BH1</strain>
    </source>
</reference>
<evidence type="ECO:0000313" key="3">
    <source>
        <dbReference type="Proteomes" id="UP000011651"/>
    </source>
</evidence>
<keyword evidence="1" id="KW-0472">Membrane</keyword>
<evidence type="ECO:0000256" key="1">
    <source>
        <dbReference type="SAM" id="Phobius"/>
    </source>
</evidence>
<dbReference type="RefSeq" id="WP_009286970.1">
    <property type="nucleotide sequence ID" value="NZ_AOPO01000004.1"/>
</dbReference>
<feature type="transmembrane region" description="Helical" evidence="1">
    <location>
        <begin position="6"/>
        <end position="27"/>
    </location>
</feature>
<dbReference type="AlphaFoldDB" id="L9UBY5"/>